<dbReference type="HOGENOM" id="CLU_096188_0_1_1"/>
<dbReference type="InterPro" id="IPR011051">
    <property type="entry name" value="RmlC_Cupin_sf"/>
</dbReference>
<evidence type="ECO:0000313" key="3">
    <source>
        <dbReference type="Proteomes" id="UP000028045"/>
    </source>
</evidence>
<proteinExistence type="predicted"/>
<dbReference type="EMBL" id="KL647421">
    <property type="protein sequence ID" value="KEY74885.1"/>
    <property type="molecule type" value="Genomic_DNA"/>
</dbReference>
<dbReference type="SUPFAM" id="SSF51182">
    <property type="entry name" value="RmlC-like cupins"/>
    <property type="match status" value="1"/>
</dbReference>
<dbReference type="InterPro" id="IPR014710">
    <property type="entry name" value="RmlC-like_jellyroll"/>
</dbReference>
<evidence type="ECO:0000313" key="2">
    <source>
        <dbReference type="EMBL" id="KEY74885.1"/>
    </source>
</evidence>
<dbReference type="AlphaFoldDB" id="A0A084BBF6"/>
<dbReference type="InterPro" id="IPR047142">
    <property type="entry name" value="OryJ/VirC-like"/>
</dbReference>
<dbReference type="OrthoDB" id="5840532at2759"/>
<protein>
    <recommendedName>
        <fullName evidence="1">Cupin type-2 domain-containing protein</fullName>
    </recommendedName>
</protein>
<name>A0A084BBF6_STACB</name>
<feature type="domain" description="Cupin type-2" evidence="1">
    <location>
        <begin position="85"/>
        <end position="153"/>
    </location>
</feature>
<accession>A0A084BBF6</accession>
<dbReference type="InterPro" id="IPR013096">
    <property type="entry name" value="Cupin_2"/>
</dbReference>
<organism evidence="2 3">
    <name type="scientific">Stachybotrys chartarum (strain CBS 109288 / IBT 7711)</name>
    <name type="common">Toxic black mold</name>
    <name type="synonym">Stilbospora chartarum</name>
    <dbReference type="NCBI Taxonomy" id="1280523"/>
    <lineage>
        <taxon>Eukaryota</taxon>
        <taxon>Fungi</taxon>
        <taxon>Dikarya</taxon>
        <taxon>Ascomycota</taxon>
        <taxon>Pezizomycotina</taxon>
        <taxon>Sordariomycetes</taxon>
        <taxon>Hypocreomycetidae</taxon>
        <taxon>Hypocreales</taxon>
        <taxon>Stachybotryaceae</taxon>
        <taxon>Stachybotrys</taxon>
    </lineage>
</organism>
<evidence type="ECO:0000259" key="1">
    <source>
        <dbReference type="Pfam" id="PF07883"/>
    </source>
</evidence>
<dbReference type="CDD" id="cd02231">
    <property type="entry name" value="cupin_BLL6423-like"/>
    <property type="match status" value="1"/>
</dbReference>
<dbReference type="Proteomes" id="UP000028045">
    <property type="component" value="Unassembled WGS sequence"/>
</dbReference>
<dbReference type="PANTHER" id="PTHR36156">
    <property type="entry name" value="SLR2101 PROTEIN"/>
    <property type="match status" value="1"/>
</dbReference>
<dbReference type="Pfam" id="PF07883">
    <property type="entry name" value="Cupin_2"/>
    <property type="match status" value="1"/>
</dbReference>
<dbReference type="Gene3D" id="2.60.120.10">
    <property type="entry name" value="Jelly Rolls"/>
    <property type="match status" value="1"/>
</dbReference>
<gene>
    <name evidence="2" type="ORF">S7711_09961</name>
</gene>
<reference evidence="2 3" key="1">
    <citation type="journal article" date="2014" name="BMC Genomics">
        <title>Comparative genome sequencing reveals chemotype-specific gene clusters in the toxigenic black mold Stachybotrys.</title>
        <authorList>
            <person name="Semeiks J."/>
            <person name="Borek D."/>
            <person name="Otwinowski Z."/>
            <person name="Grishin N.V."/>
        </authorList>
    </citation>
    <scope>NUCLEOTIDE SEQUENCE [LARGE SCALE GENOMIC DNA]</scope>
    <source>
        <strain evidence="3">CBS 109288 / IBT 7711</strain>
    </source>
</reference>
<sequence length="193" mass="21145">MAGQLPPFKRYITAHDPETGKAIYSTALDTVVEADTTLPTVKLYNCFTTSNFPVDTAADADIDAYRPNVPFMRSLDVPNGTVCRIVDFAPDGPAVMHRTVTIDFGIVLEGKLEVQLDSGETRLMGRGDVIVQRGTMHAWKNLSKTESARAFFVLQPIKPIVAQGQALEAYFPVHELFADANISEVNKTGIEKS</sequence>
<keyword evidence="3" id="KW-1185">Reference proteome</keyword>
<dbReference type="PANTHER" id="PTHR36156:SF3">
    <property type="entry name" value="CUPIN 2 CONSERVED BARREL DOMAIN-CONTAINING PROTEIN"/>
    <property type="match status" value="1"/>
</dbReference>